<gene>
    <name evidence="1" type="ORF">ACFSW5_00425</name>
</gene>
<evidence type="ECO:0008006" key="3">
    <source>
        <dbReference type="Google" id="ProtNLM"/>
    </source>
</evidence>
<dbReference type="Proteomes" id="UP001597493">
    <property type="component" value="Unassembled WGS sequence"/>
</dbReference>
<evidence type="ECO:0000313" key="2">
    <source>
        <dbReference type="Proteomes" id="UP001597493"/>
    </source>
</evidence>
<comment type="caution">
    <text evidence="1">The sequence shown here is derived from an EMBL/GenBank/DDBJ whole genome shotgun (WGS) entry which is preliminary data.</text>
</comment>
<dbReference type="RefSeq" id="WP_379268534.1">
    <property type="nucleotide sequence ID" value="NZ_JBHUMY010000001.1"/>
</dbReference>
<name>A0ABW5QRE9_9BACL</name>
<reference evidence="2" key="1">
    <citation type="journal article" date="2019" name="Int. J. Syst. Evol. Microbiol.">
        <title>The Global Catalogue of Microorganisms (GCM) 10K type strain sequencing project: providing services to taxonomists for standard genome sequencing and annotation.</title>
        <authorList>
            <consortium name="The Broad Institute Genomics Platform"/>
            <consortium name="The Broad Institute Genome Sequencing Center for Infectious Disease"/>
            <person name="Wu L."/>
            <person name="Ma J."/>
        </authorList>
    </citation>
    <scope>NUCLEOTIDE SEQUENCE [LARGE SCALE GENOMIC DNA]</scope>
    <source>
        <strain evidence="2">TISTR 1827</strain>
    </source>
</reference>
<organism evidence="1 2">
    <name type="scientific">Paenibacillus thailandensis</name>
    <dbReference type="NCBI Taxonomy" id="393250"/>
    <lineage>
        <taxon>Bacteria</taxon>
        <taxon>Bacillati</taxon>
        <taxon>Bacillota</taxon>
        <taxon>Bacilli</taxon>
        <taxon>Bacillales</taxon>
        <taxon>Paenibacillaceae</taxon>
        <taxon>Paenibacillus</taxon>
    </lineage>
</organism>
<sequence length="84" mass="9569">MMRPDAAPDSFGSFEKPSFRQLAKGGFLALITAAVLLVLENVEKFPINFEYGIKEPELRADIHIRNDFSVRIEVVAYDRSLRLQ</sequence>
<evidence type="ECO:0000313" key="1">
    <source>
        <dbReference type="EMBL" id="MFD2658725.1"/>
    </source>
</evidence>
<dbReference type="EMBL" id="JBHUMY010000001">
    <property type="protein sequence ID" value="MFD2658725.1"/>
    <property type="molecule type" value="Genomic_DNA"/>
</dbReference>
<protein>
    <recommendedName>
        <fullName evidence="3">DUF4179 domain-containing protein</fullName>
    </recommendedName>
</protein>
<keyword evidence="2" id="KW-1185">Reference proteome</keyword>
<proteinExistence type="predicted"/>
<accession>A0ABW5QRE9</accession>